<proteinExistence type="predicted"/>
<gene>
    <name evidence="1" type="ORF">EV132_1616</name>
</gene>
<accession>A0A4V2V7R4</accession>
<dbReference type="AlphaFoldDB" id="A0A4V2V7R4"/>
<evidence type="ECO:0000313" key="1">
    <source>
        <dbReference type="EMBL" id="TCU02348.1"/>
    </source>
</evidence>
<comment type="caution">
    <text evidence="1">The sequence shown here is derived from an EMBL/GenBank/DDBJ whole genome shotgun (WGS) entry which is preliminary data.</text>
</comment>
<name>A0A4V2V7R4_RHISU</name>
<dbReference type="Proteomes" id="UP000294576">
    <property type="component" value="Unassembled WGS sequence"/>
</dbReference>
<reference evidence="1 2" key="1">
    <citation type="submission" date="2019-03" db="EMBL/GenBank/DDBJ databases">
        <title>Genomic Encyclopedia of Type Strains, Phase IV (KMG-V): Genome sequencing to study the core and pangenomes of soil and plant-associated prokaryotes.</title>
        <authorList>
            <person name="Whitman W."/>
        </authorList>
    </citation>
    <scope>NUCLEOTIDE SEQUENCE [LARGE SCALE GENOMIC DNA]</scope>
    <source>
        <strain evidence="1 2">Hc14</strain>
    </source>
</reference>
<dbReference type="EMBL" id="SMBH01000061">
    <property type="protein sequence ID" value="TCU02348.1"/>
    <property type="molecule type" value="Genomic_DNA"/>
</dbReference>
<organism evidence="1 2">
    <name type="scientific">Rhizobium sullae</name>
    <name type="common">Rhizobium hedysari</name>
    <dbReference type="NCBI Taxonomy" id="50338"/>
    <lineage>
        <taxon>Bacteria</taxon>
        <taxon>Pseudomonadati</taxon>
        <taxon>Pseudomonadota</taxon>
        <taxon>Alphaproteobacteria</taxon>
        <taxon>Hyphomicrobiales</taxon>
        <taxon>Rhizobiaceae</taxon>
        <taxon>Rhizobium/Agrobacterium group</taxon>
        <taxon>Rhizobium</taxon>
    </lineage>
</organism>
<sequence>MADRSLGTRRENGSTRLVYLTFYILGFAGRKIGMGHRMVGDVVTFRHDPPDEVRLLFRKHTDHKKCGRHAVFSQDIQYLWRRKWVRTVVKRQINAAIIGASNGHFA</sequence>
<protein>
    <submittedName>
        <fullName evidence="1">Uncharacterized protein</fullName>
    </submittedName>
</protein>
<evidence type="ECO:0000313" key="2">
    <source>
        <dbReference type="Proteomes" id="UP000294576"/>
    </source>
</evidence>